<sequence>MSIRRKLFVALLAFTAAGAQAATITTFSALDALTPDDSFSVGTFTDPGGGVDQQDFTFEFTFTTPTDFSSLSGPYALVELGGNNGSSLVFEVDAGVGTLIFRSGVSGGALMYVQTVGLNTGTQYNVVGSLFNSPTNSGDYMRLYLNQADAVNPAATFHDPDDTVNDFWGGDGGAYGVDGGGNWQNGNTVGSGTGSHLAYSATGDGTLDSNLDFFYNTYLDVAAVPEPSVAGLFAACLALASFVRRRRN</sequence>
<evidence type="ECO:0008006" key="4">
    <source>
        <dbReference type="Google" id="ProtNLM"/>
    </source>
</evidence>
<keyword evidence="3" id="KW-1185">Reference proteome</keyword>
<dbReference type="Proteomes" id="UP001374893">
    <property type="component" value="Chromosome"/>
</dbReference>
<keyword evidence="1" id="KW-0732">Signal</keyword>
<organism evidence="2 3">
    <name type="scientific">Haloferula helveola</name>
    <dbReference type="NCBI Taxonomy" id="490095"/>
    <lineage>
        <taxon>Bacteria</taxon>
        <taxon>Pseudomonadati</taxon>
        <taxon>Verrucomicrobiota</taxon>
        <taxon>Verrucomicrobiia</taxon>
        <taxon>Verrucomicrobiales</taxon>
        <taxon>Verrucomicrobiaceae</taxon>
        <taxon>Haloferula</taxon>
    </lineage>
</organism>
<protein>
    <recommendedName>
        <fullName evidence="4">PEP-CTERM protein-sorting domain-containing protein</fullName>
    </recommendedName>
</protein>
<evidence type="ECO:0000256" key="1">
    <source>
        <dbReference type="SAM" id="SignalP"/>
    </source>
</evidence>
<dbReference type="EMBL" id="AP024702">
    <property type="protein sequence ID" value="BCX49066.1"/>
    <property type="molecule type" value="Genomic_DNA"/>
</dbReference>
<evidence type="ECO:0000313" key="2">
    <source>
        <dbReference type="EMBL" id="BCX49066.1"/>
    </source>
</evidence>
<gene>
    <name evidence="2" type="ORF">HAHE_29740</name>
</gene>
<dbReference type="RefSeq" id="WP_338685517.1">
    <property type="nucleotide sequence ID" value="NZ_AP024702.1"/>
</dbReference>
<evidence type="ECO:0000313" key="3">
    <source>
        <dbReference type="Proteomes" id="UP001374893"/>
    </source>
</evidence>
<dbReference type="NCBIfam" id="TIGR02595">
    <property type="entry name" value="PEP_CTERM"/>
    <property type="match status" value="1"/>
</dbReference>
<dbReference type="InterPro" id="IPR013424">
    <property type="entry name" value="Ice-binding_C"/>
</dbReference>
<accession>A0ABN6H5Z6</accession>
<feature type="signal peptide" evidence="1">
    <location>
        <begin position="1"/>
        <end position="21"/>
    </location>
</feature>
<feature type="chain" id="PRO_5046176827" description="PEP-CTERM protein-sorting domain-containing protein" evidence="1">
    <location>
        <begin position="22"/>
        <end position="248"/>
    </location>
</feature>
<name>A0ABN6H5Z6_9BACT</name>
<proteinExistence type="predicted"/>
<reference evidence="2 3" key="1">
    <citation type="submission" date="2021-06" db="EMBL/GenBank/DDBJ databases">
        <title>Complete genome of Haloferula helveola possessing various polysaccharide degrading enzymes.</title>
        <authorList>
            <person name="Takami H."/>
            <person name="Huang C."/>
            <person name="Hamasaki K."/>
        </authorList>
    </citation>
    <scope>NUCLEOTIDE SEQUENCE [LARGE SCALE GENOMIC DNA]</scope>
    <source>
        <strain evidence="2 3">CN-1</strain>
    </source>
</reference>